<reference evidence="1" key="2">
    <citation type="journal article" date="2022" name="New Phytol.">
        <title>Evolutionary transition to the ectomycorrhizal habit in the genomes of a hyperdiverse lineage of mushroom-forming fungi.</title>
        <authorList>
            <person name="Looney B."/>
            <person name="Miyauchi S."/>
            <person name="Morin E."/>
            <person name="Drula E."/>
            <person name="Courty P.E."/>
            <person name="Kohler A."/>
            <person name="Kuo A."/>
            <person name="LaButti K."/>
            <person name="Pangilinan J."/>
            <person name="Lipzen A."/>
            <person name="Riley R."/>
            <person name="Andreopoulos W."/>
            <person name="He G."/>
            <person name="Johnson J."/>
            <person name="Nolan M."/>
            <person name="Tritt A."/>
            <person name="Barry K.W."/>
            <person name="Grigoriev I.V."/>
            <person name="Nagy L.G."/>
            <person name="Hibbett D."/>
            <person name="Henrissat B."/>
            <person name="Matheny P.B."/>
            <person name="Labbe J."/>
            <person name="Martin F.M."/>
        </authorList>
    </citation>
    <scope>NUCLEOTIDE SEQUENCE</scope>
    <source>
        <strain evidence="1">FP105234-sp</strain>
    </source>
</reference>
<keyword evidence="2" id="KW-1185">Reference proteome</keyword>
<keyword evidence="1" id="KW-0489">Methyltransferase</keyword>
<dbReference type="EMBL" id="MU275939">
    <property type="protein sequence ID" value="KAI0045880.1"/>
    <property type="molecule type" value="Genomic_DNA"/>
</dbReference>
<keyword evidence="1" id="KW-0808">Transferase</keyword>
<name>A0ACB8RPL2_9AGAM</name>
<sequence>MSLRLPATPVRSEAGSDDGSQSSVDDAEETWSDWLSDSGRLCKSLFDDKTFPSAADSLKYDKDTHGFDLSTACQRLGLDFHGRIRLINYIRKEKPQVDAIGSLTGQEGFLSADEYLVPVIEDDPLLLENSESWSDSDDDAANAPTDLRSALRRISALEAKIAKSKQDLSDYQALVTERLDISRLKDAVEGADAAVASGSGGTRDDDTHYFQSYEVNDIHAVMIQDKVRTSSYASFIMSNPALFHDAIVLDVGCGTGILSLFAARAGAKHVYAVDASDIAEKAKKIVAENGLGDVITVLHGKVEQVSLPEGVTHVDVIISEWMGYALLYESMLDSVLQARDRFLKPGGVMAPSQCKMMLGLSDASEILKERVGFWNDVYGFDLSTMSEAVYDEAIMDIVGPETMVSNAYAVKDIYLRDVTTRQLDFSAPFTLVSTAERRTKVHAFLLYFDTFFTPDGNRIPEDAKAQVTKDAGLAEVWQLGRRPSRRASQSVKPQMSSFSTGPLSAPTHWKHTIFLLRDPIIVEEGTVVEGIFHCKKSDENSRELDVEVHYSVKENVDAEMPGERIVQIFKVR</sequence>
<organism evidence="1 2">
    <name type="scientific">Auriscalpium vulgare</name>
    <dbReference type="NCBI Taxonomy" id="40419"/>
    <lineage>
        <taxon>Eukaryota</taxon>
        <taxon>Fungi</taxon>
        <taxon>Dikarya</taxon>
        <taxon>Basidiomycota</taxon>
        <taxon>Agaricomycotina</taxon>
        <taxon>Agaricomycetes</taxon>
        <taxon>Russulales</taxon>
        <taxon>Auriscalpiaceae</taxon>
        <taxon>Auriscalpium</taxon>
    </lineage>
</organism>
<reference evidence="1" key="1">
    <citation type="submission" date="2021-02" db="EMBL/GenBank/DDBJ databases">
        <authorList>
            <consortium name="DOE Joint Genome Institute"/>
            <person name="Ahrendt S."/>
            <person name="Looney B.P."/>
            <person name="Miyauchi S."/>
            <person name="Morin E."/>
            <person name="Drula E."/>
            <person name="Courty P.E."/>
            <person name="Chicoki N."/>
            <person name="Fauchery L."/>
            <person name="Kohler A."/>
            <person name="Kuo A."/>
            <person name="Labutti K."/>
            <person name="Pangilinan J."/>
            <person name="Lipzen A."/>
            <person name="Riley R."/>
            <person name="Andreopoulos W."/>
            <person name="He G."/>
            <person name="Johnson J."/>
            <person name="Barry K.W."/>
            <person name="Grigoriev I.V."/>
            <person name="Nagy L."/>
            <person name="Hibbett D."/>
            <person name="Henrissat B."/>
            <person name="Matheny P.B."/>
            <person name="Labbe J."/>
            <person name="Martin F."/>
        </authorList>
    </citation>
    <scope>NUCLEOTIDE SEQUENCE</scope>
    <source>
        <strain evidence="1">FP105234-sp</strain>
    </source>
</reference>
<comment type="caution">
    <text evidence="1">The sequence shown here is derived from an EMBL/GenBank/DDBJ whole genome shotgun (WGS) entry which is preliminary data.</text>
</comment>
<proteinExistence type="predicted"/>
<evidence type="ECO:0000313" key="1">
    <source>
        <dbReference type="EMBL" id="KAI0045880.1"/>
    </source>
</evidence>
<protein>
    <submittedName>
        <fullName evidence="1">S-adenosyl-L-methionine-dependent methyltransferase</fullName>
    </submittedName>
</protein>
<dbReference type="Proteomes" id="UP000814033">
    <property type="component" value="Unassembled WGS sequence"/>
</dbReference>
<gene>
    <name evidence="1" type="ORF">FA95DRAFT_1543217</name>
</gene>
<accession>A0ACB8RPL2</accession>
<evidence type="ECO:0000313" key="2">
    <source>
        <dbReference type="Proteomes" id="UP000814033"/>
    </source>
</evidence>